<name>A0A811L630_9BILA</name>
<protein>
    <recommendedName>
        <fullName evidence="4">N-acetylgalactosaminide beta-1,3-galactosyltransferase</fullName>
        <ecNumber evidence="4">2.4.1.122</ecNumber>
    </recommendedName>
</protein>
<dbReference type="Pfam" id="PF02434">
    <property type="entry name" value="Fringe"/>
    <property type="match status" value="1"/>
</dbReference>
<keyword evidence="9" id="KW-0735">Signal-anchor</keyword>
<evidence type="ECO:0000256" key="8">
    <source>
        <dbReference type="ARBA" id="ARBA00022741"/>
    </source>
</evidence>
<comment type="pathway">
    <text evidence="2">Protein modification; protein glycosylation.</text>
</comment>
<evidence type="ECO:0000256" key="3">
    <source>
        <dbReference type="ARBA" id="ARBA00006462"/>
    </source>
</evidence>
<keyword evidence="6" id="KW-0808">Transferase</keyword>
<dbReference type="GO" id="GO:0016020">
    <property type="term" value="C:membrane"/>
    <property type="evidence" value="ECO:0007669"/>
    <property type="project" value="UniProtKB-SubCell"/>
</dbReference>
<keyword evidence="15" id="KW-1185">Reference proteome</keyword>
<comment type="similarity">
    <text evidence="3">Belongs to the glycosyltransferase 31 family. Beta3-Gal-T subfamily.</text>
</comment>
<evidence type="ECO:0000256" key="6">
    <source>
        <dbReference type="ARBA" id="ARBA00022679"/>
    </source>
</evidence>
<evidence type="ECO:0000256" key="4">
    <source>
        <dbReference type="ARBA" id="ARBA00012557"/>
    </source>
</evidence>
<evidence type="ECO:0000256" key="11">
    <source>
        <dbReference type="ARBA" id="ARBA00023136"/>
    </source>
</evidence>
<dbReference type="GO" id="GO:0016263">
    <property type="term" value="F:glycoprotein-N-acetylgalactosamine 3-beta-galactosyltransferase activity"/>
    <property type="evidence" value="ECO:0007669"/>
    <property type="project" value="UniProtKB-EC"/>
</dbReference>
<keyword evidence="7 12" id="KW-0812">Transmembrane</keyword>
<organism evidence="14 15">
    <name type="scientific">Bursaphelenchus okinawaensis</name>
    <dbReference type="NCBI Taxonomy" id="465554"/>
    <lineage>
        <taxon>Eukaryota</taxon>
        <taxon>Metazoa</taxon>
        <taxon>Ecdysozoa</taxon>
        <taxon>Nematoda</taxon>
        <taxon>Chromadorea</taxon>
        <taxon>Rhabditida</taxon>
        <taxon>Tylenchina</taxon>
        <taxon>Tylenchomorpha</taxon>
        <taxon>Aphelenchoidea</taxon>
        <taxon>Aphelenchoididae</taxon>
        <taxon>Bursaphelenchus</taxon>
    </lineage>
</organism>
<feature type="transmembrane region" description="Helical" evidence="12">
    <location>
        <begin position="12"/>
        <end position="34"/>
    </location>
</feature>
<keyword evidence="10 12" id="KW-1133">Transmembrane helix</keyword>
<dbReference type="AlphaFoldDB" id="A0A811L630"/>
<dbReference type="EC" id="2.4.1.122" evidence="4"/>
<dbReference type="InterPro" id="IPR003378">
    <property type="entry name" value="Fringe-like_glycosylTrfase"/>
</dbReference>
<dbReference type="GO" id="GO:0000166">
    <property type="term" value="F:nucleotide binding"/>
    <property type="evidence" value="ECO:0007669"/>
    <property type="project" value="UniProtKB-KW"/>
</dbReference>
<evidence type="ECO:0000259" key="13">
    <source>
        <dbReference type="Pfam" id="PF02434"/>
    </source>
</evidence>
<dbReference type="Proteomes" id="UP000783686">
    <property type="component" value="Unassembled WGS sequence"/>
</dbReference>
<evidence type="ECO:0000313" key="15">
    <source>
        <dbReference type="Proteomes" id="UP000614601"/>
    </source>
</evidence>
<reference evidence="14" key="1">
    <citation type="submission" date="2020-09" db="EMBL/GenBank/DDBJ databases">
        <authorList>
            <person name="Kikuchi T."/>
        </authorList>
    </citation>
    <scope>NUCLEOTIDE SEQUENCE</scope>
    <source>
        <strain evidence="14">SH1</strain>
    </source>
</reference>
<dbReference type="EMBL" id="CAJFCW020000005">
    <property type="protein sequence ID" value="CAG9117290.1"/>
    <property type="molecule type" value="Genomic_DNA"/>
</dbReference>
<keyword evidence="11 12" id="KW-0472">Membrane</keyword>
<dbReference type="Gene3D" id="3.90.550.50">
    <property type="match status" value="1"/>
</dbReference>
<dbReference type="EMBL" id="CAJFDH010000005">
    <property type="protein sequence ID" value="CAD5223137.1"/>
    <property type="molecule type" value="Genomic_DNA"/>
</dbReference>
<evidence type="ECO:0000256" key="9">
    <source>
        <dbReference type="ARBA" id="ARBA00022968"/>
    </source>
</evidence>
<evidence type="ECO:0000313" key="14">
    <source>
        <dbReference type="EMBL" id="CAD5223137.1"/>
    </source>
</evidence>
<dbReference type="PANTHER" id="PTHR23033:SF12">
    <property type="entry name" value="GLYCOPROTEIN-N-ACETYLGALACTOSAMINE 3-BETA-GALACTOSYLTRANSFERASE 1-RELATED"/>
    <property type="match status" value="1"/>
</dbReference>
<feature type="domain" description="Fringe-like glycosyltransferase" evidence="13">
    <location>
        <begin position="197"/>
        <end position="317"/>
    </location>
</feature>
<evidence type="ECO:0000256" key="12">
    <source>
        <dbReference type="SAM" id="Phobius"/>
    </source>
</evidence>
<evidence type="ECO:0000256" key="1">
    <source>
        <dbReference type="ARBA" id="ARBA00004606"/>
    </source>
</evidence>
<evidence type="ECO:0000256" key="10">
    <source>
        <dbReference type="ARBA" id="ARBA00022989"/>
    </source>
</evidence>
<comment type="caution">
    <text evidence="14">The sequence shown here is derived from an EMBL/GenBank/DDBJ whole genome shotgun (WGS) entry which is preliminary data.</text>
</comment>
<comment type="subcellular location">
    <subcellularLocation>
        <location evidence="1">Membrane</location>
        <topology evidence="1">Single-pass type II membrane protein</topology>
    </subcellularLocation>
</comment>
<accession>A0A811L630</accession>
<evidence type="ECO:0000256" key="2">
    <source>
        <dbReference type="ARBA" id="ARBA00004922"/>
    </source>
</evidence>
<dbReference type="OrthoDB" id="414175at2759"/>
<dbReference type="Proteomes" id="UP000614601">
    <property type="component" value="Unassembled WGS sequence"/>
</dbReference>
<sequence>MKKVDFYKALISYIPSVFKALAGCALLFLILVVYHSTDVPDYTAKSVAQQVKGNFVGSNGTMSTKLLKDVIMGSNGTTSTNLTKSVALNGPNRTNLTKNNLVGSNGTTNTNLIKDQRTASNGAVLAKVTKLFTLNSTTISNKTKPSAKPVLSKWDNGTYSEPVEEDHPRLYNEVPCAEDVFVSEDVKRLPLPPKSNAYFFVMTHTSNHGTRVQAANRTWMQHLDYVEVHTHVKMNESGIPYRTLYTGLKEDRSELWCKVKRSLQYAYLNVSKEFDWYIKIDDDTYVIAENMDRFLKGLDPNKPIYTGLNFGALLKNGYISGGCTIVSRKAVELLVYHVFPRVEDSCNKVTHDDVMIAEQLEKVGVYPISGRDADDKGRFHMFVALQTYNFYHSPMSWYKFNTKPGFQEFSKHSVAFHRLTENEFYLADIFNYIIKKD</sequence>
<dbReference type="InterPro" id="IPR026050">
    <property type="entry name" value="C1GALT1/C1GALT1_chp1"/>
</dbReference>
<proteinExistence type="inferred from homology"/>
<dbReference type="PANTHER" id="PTHR23033">
    <property type="entry name" value="BETA1,3-GALACTOSYLTRANSFERASE"/>
    <property type="match status" value="1"/>
</dbReference>
<keyword evidence="5" id="KW-0328">Glycosyltransferase</keyword>
<evidence type="ECO:0000256" key="7">
    <source>
        <dbReference type="ARBA" id="ARBA00022692"/>
    </source>
</evidence>
<gene>
    <name evidence="14" type="ORF">BOKJ2_LOCUS9993</name>
</gene>
<evidence type="ECO:0000256" key="5">
    <source>
        <dbReference type="ARBA" id="ARBA00022676"/>
    </source>
</evidence>
<keyword evidence="8" id="KW-0547">Nucleotide-binding</keyword>